<comment type="subcellular location">
    <subcellularLocation>
        <location evidence="2">Mitochondrion inner membrane</location>
        <topology evidence="2">Peripheral membrane protein</topology>
        <orientation evidence="2">Matrix side</orientation>
    </subcellularLocation>
</comment>
<evidence type="ECO:0000256" key="8">
    <source>
        <dbReference type="ARBA" id="ARBA00023128"/>
    </source>
</evidence>
<dbReference type="InterPro" id="IPR036249">
    <property type="entry name" value="Thioredoxin-like_sf"/>
</dbReference>
<evidence type="ECO:0000256" key="6">
    <source>
        <dbReference type="ARBA" id="ARBA00022792"/>
    </source>
</evidence>
<protein>
    <recommendedName>
        <fullName evidence="10">Ribosomal protein/NADH dehydrogenase domain-containing protein</fullName>
    </recommendedName>
</protein>
<dbReference type="Pfam" id="PF05047">
    <property type="entry name" value="L51_S25_CI-B8"/>
    <property type="match status" value="1"/>
</dbReference>
<feature type="domain" description="Ribosomal protein/NADH dehydrogenase" evidence="10">
    <location>
        <begin position="17"/>
        <end position="90"/>
    </location>
</feature>
<dbReference type="GO" id="GO:0005743">
    <property type="term" value="C:mitochondrial inner membrane"/>
    <property type="evidence" value="ECO:0007669"/>
    <property type="project" value="UniProtKB-SubCell"/>
</dbReference>
<evidence type="ECO:0000313" key="12">
    <source>
        <dbReference type="Proteomes" id="UP000245383"/>
    </source>
</evidence>
<dbReference type="PANTHER" id="PTHR12878">
    <property type="entry name" value="NADH-UBIQUINONE OXIDOREDUCTASE B8 SUBUNIT"/>
    <property type="match status" value="1"/>
</dbReference>
<dbReference type="Proteomes" id="UP000245383">
    <property type="component" value="Unassembled WGS sequence"/>
</dbReference>
<accession>A0A2T9YDT9</accession>
<gene>
    <name evidence="11" type="ORF">BB561_004847</name>
</gene>
<proteinExistence type="inferred from homology"/>
<keyword evidence="6" id="KW-0999">Mitochondrion inner membrane</keyword>
<keyword evidence="9" id="KW-0472">Membrane</keyword>
<evidence type="ECO:0000313" key="11">
    <source>
        <dbReference type="EMBL" id="PVU90507.1"/>
    </source>
</evidence>
<dbReference type="Gene3D" id="3.40.30.10">
    <property type="entry name" value="Glutaredoxin"/>
    <property type="match status" value="1"/>
</dbReference>
<dbReference type="OrthoDB" id="10250268at2759"/>
<dbReference type="AlphaFoldDB" id="A0A2T9YDT9"/>
<keyword evidence="12" id="KW-1185">Reference proteome</keyword>
<evidence type="ECO:0000256" key="9">
    <source>
        <dbReference type="ARBA" id="ARBA00023136"/>
    </source>
</evidence>
<comment type="caution">
    <text evidence="11">The sequence shown here is derived from an EMBL/GenBank/DDBJ whole genome shotgun (WGS) entry which is preliminary data.</text>
</comment>
<dbReference type="STRING" id="133385.A0A2T9YDT9"/>
<reference evidence="11 12" key="1">
    <citation type="journal article" date="2018" name="MBio">
        <title>Comparative Genomics Reveals the Core Gene Toolbox for the Fungus-Insect Symbiosis.</title>
        <authorList>
            <person name="Wang Y."/>
            <person name="Stata M."/>
            <person name="Wang W."/>
            <person name="Stajich J.E."/>
            <person name="White M.M."/>
            <person name="Moncalvo J.M."/>
        </authorList>
    </citation>
    <scope>NUCLEOTIDE SEQUENCE [LARGE SCALE GENOMIC DNA]</scope>
    <source>
        <strain evidence="11 12">SWE-8-4</strain>
    </source>
</reference>
<dbReference type="SMART" id="SM00916">
    <property type="entry name" value="L51_S25_CI-B8"/>
    <property type="match status" value="1"/>
</dbReference>
<evidence type="ECO:0000256" key="5">
    <source>
        <dbReference type="ARBA" id="ARBA00022660"/>
    </source>
</evidence>
<evidence type="ECO:0000256" key="4">
    <source>
        <dbReference type="ARBA" id="ARBA00022448"/>
    </source>
</evidence>
<sequence>MTKLATSLLELRIHFCPNSPASQGLKTFVLNKYKTLKANQPTLPILIRESDNAAPKIFARFHKGIEKSANVEGLQETEISQVFDKLVTPEHKKALN</sequence>
<dbReference type="SUPFAM" id="SSF52833">
    <property type="entry name" value="Thioredoxin-like"/>
    <property type="match status" value="1"/>
</dbReference>
<dbReference type="EMBL" id="MBFR01000254">
    <property type="protein sequence ID" value="PVU90507.1"/>
    <property type="molecule type" value="Genomic_DNA"/>
</dbReference>
<dbReference type="InterPro" id="IPR016464">
    <property type="entry name" value="NADH_Ub_cplx-1_asu_su-2"/>
</dbReference>
<evidence type="ECO:0000256" key="1">
    <source>
        <dbReference type="ARBA" id="ARBA00003195"/>
    </source>
</evidence>
<dbReference type="InterPro" id="IPR007741">
    <property type="entry name" value="Ribosomal_mL43/mS25/NADH_DH"/>
</dbReference>
<comment type="function">
    <text evidence="1">Accessory subunit of the mitochondrial membrane respiratory chain NADH dehydrogenase (Complex I), that is believed not to be involved in catalysis. Complex I functions in the transfer of electrons from NADH to the respiratory chain. The immediate electron acceptor for the enzyme is believed to be ubiquinone.</text>
</comment>
<evidence type="ECO:0000256" key="7">
    <source>
        <dbReference type="ARBA" id="ARBA00022982"/>
    </source>
</evidence>
<dbReference type="PIRSF" id="PIRSF005822">
    <property type="entry name" value="NDUA2"/>
    <property type="match status" value="1"/>
</dbReference>
<evidence type="ECO:0000256" key="3">
    <source>
        <dbReference type="ARBA" id="ARBA00008939"/>
    </source>
</evidence>
<keyword evidence="8" id="KW-0496">Mitochondrion</keyword>
<comment type="similarity">
    <text evidence="3">Belongs to the complex I NDUFA2 subunit family.</text>
</comment>
<keyword evidence="5" id="KW-0679">Respiratory chain</keyword>
<evidence type="ECO:0000256" key="2">
    <source>
        <dbReference type="ARBA" id="ARBA00004443"/>
    </source>
</evidence>
<keyword evidence="7" id="KW-0249">Electron transport</keyword>
<dbReference type="PANTHER" id="PTHR12878:SF0">
    <property type="entry name" value="NADH DEHYDROGENASE [UBIQUINONE] 1 ALPHA SUBCOMPLEX SUBUNIT 2"/>
    <property type="match status" value="1"/>
</dbReference>
<name>A0A2T9YDT9_9FUNG</name>
<organism evidence="11 12">
    <name type="scientific">Smittium simulii</name>
    <dbReference type="NCBI Taxonomy" id="133385"/>
    <lineage>
        <taxon>Eukaryota</taxon>
        <taxon>Fungi</taxon>
        <taxon>Fungi incertae sedis</taxon>
        <taxon>Zoopagomycota</taxon>
        <taxon>Kickxellomycotina</taxon>
        <taxon>Harpellomycetes</taxon>
        <taxon>Harpellales</taxon>
        <taxon>Legeriomycetaceae</taxon>
        <taxon>Smittium</taxon>
    </lineage>
</organism>
<evidence type="ECO:0000259" key="10">
    <source>
        <dbReference type="SMART" id="SM00916"/>
    </source>
</evidence>
<keyword evidence="4" id="KW-0813">Transport</keyword>